<evidence type="ECO:0000313" key="8">
    <source>
        <dbReference type="EMBL" id="KLU84032.1"/>
    </source>
</evidence>
<reference evidence="10" key="1">
    <citation type="submission" date="2010-05" db="EMBL/GenBank/DDBJ databases">
        <title>The genome sequence of Magnaporthe poae strain ATCC 64411.</title>
        <authorList>
            <person name="Ma L.-J."/>
            <person name="Dead R."/>
            <person name="Young S."/>
            <person name="Zeng Q."/>
            <person name="Koehrsen M."/>
            <person name="Alvarado L."/>
            <person name="Berlin A."/>
            <person name="Chapman S.B."/>
            <person name="Chen Z."/>
            <person name="Freedman E."/>
            <person name="Gellesch M."/>
            <person name="Goldberg J."/>
            <person name="Griggs A."/>
            <person name="Gujja S."/>
            <person name="Heilman E.R."/>
            <person name="Heiman D."/>
            <person name="Hepburn T."/>
            <person name="Howarth C."/>
            <person name="Jen D."/>
            <person name="Larson L."/>
            <person name="Mehta T."/>
            <person name="Neiman D."/>
            <person name="Pearson M."/>
            <person name="Roberts A."/>
            <person name="Saif S."/>
            <person name="Shea T."/>
            <person name="Shenoy N."/>
            <person name="Sisk P."/>
            <person name="Stolte C."/>
            <person name="Sykes S."/>
            <person name="Walk T."/>
            <person name="White J."/>
            <person name="Yandava C."/>
            <person name="Haas B."/>
            <person name="Nusbaum C."/>
            <person name="Birren B."/>
        </authorList>
    </citation>
    <scope>NUCLEOTIDE SEQUENCE [LARGE SCALE GENOMIC DNA]</scope>
    <source>
        <strain evidence="10">ATCC 64411 / 73-15</strain>
    </source>
</reference>
<sequence>MHYTLFLTSLLACATAVSVKTKGGALNAKGRIDHLPLPVQIHNAHQAPKRQVVERAVKVPRFLNAKTKPFAVNGTGIPEVTFDVGESYSGQLPISSDPKEESKFFWWFFPSTNPAAEKEILIWLNGGPGCSSLEGFMQENGPFSWQYGTFRPVANPWSWHTLTNVVYVEQPVGTGFSTGKVTATSEEDVAKQFMGFWKNFIELFSMQGYKVYITGESYAGLYCPYIASAFLDAKDTKYYNVKGMMLYDAALAPFTLTQHAPTVSFVDHWGPLFPLNDTFRAQIHARADKCGYTKFMKDYLVYPPKGPMTDPLPGIGDDGEYKDGCGMIYYDIRSAMALINPCFNVYHVTTTCPLLWDVLGFPGSNDYVPDGANIYFDRADVKAAIHAPANVKWTTCAPGDVFVDGYDNSDYPSQNGILGGVIERTNNVVIGHGALDMILQANGTLLSIQNTTWGGKLGFQSRPKDVFFVPYHDEVSLGTMAGAGNMGVVHTERGLTYVSVDLAGHMVPQYAPAAAYRQLEFLLGRVDCMNCTKPFTTTTEQRSILVPKKA</sequence>
<evidence type="ECO:0000313" key="9">
    <source>
        <dbReference type="EnsemblFungi" id="MAPG_03079T0"/>
    </source>
</evidence>
<evidence type="ECO:0000256" key="4">
    <source>
        <dbReference type="ARBA" id="ARBA00022729"/>
    </source>
</evidence>
<dbReference type="PRINTS" id="PR00724">
    <property type="entry name" value="CRBOXYPTASEC"/>
</dbReference>
<reference evidence="8" key="2">
    <citation type="submission" date="2010-05" db="EMBL/GenBank/DDBJ databases">
        <title>The Genome Sequence of Magnaporthe poae strain ATCC 64411.</title>
        <authorList>
            <consortium name="The Broad Institute Genome Sequencing Platform"/>
            <consortium name="Broad Institute Genome Sequencing Center for Infectious Disease"/>
            <person name="Ma L.-J."/>
            <person name="Dead R."/>
            <person name="Young S."/>
            <person name="Zeng Q."/>
            <person name="Koehrsen M."/>
            <person name="Alvarado L."/>
            <person name="Berlin A."/>
            <person name="Chapman S.B."/>
            <person name="Chen Z."/>
            <person name="Freedman E."/>
            <person name="Gellesch M."/>
            <person name="Goldberg J."/>
            <person name="Griggs A."/>
            <person name="Gujja S."/>
            <person name="Heilman E.R."/>
            <person name="Heiman D."/>
            <person name="Hepburn T."/>
            <person name="Howarth C."/>
            <person name="Jen D."/>
            <person name="Larson L."/>
            <person name="Mehta T."/>
            <person name="Neiman D."/>
            <person name="Pearson M."/>
            <person name="Roberts A."/>
            <person name="Saif S."/>
            <person name="Shea T."/>
            <person name="Shenoy N."/>
            <person name="Sisk P."/>
            <person name="Stolte C."/>
            <person name="Sykes S."/>
            <person name="Walk T."/>
            <person name="White J."/>
            <person name="Yandava C."/>
            <person name="Haas B."/>
            <person name="Nusbaum C."/>
            <person name="Birren B."/>
        </authorList>
    </citation>
    <scope>NUCLEOTIDE SEQUENCE</scope>
    <source>
        <strain evidence="8">ATCC 64411</strain>
    </source>
</reference>
<dbReference type="EMBL" id="ADBL01000750">
    <property type="status" value="NOT_ANNOTATED_CDS"/>
    <property type="molecule type" value="Genomic_DNA"/>
</dbReference>
<dbReference type="GO" id="GO:0004185">
    <property type="term" value="F:serine-type carboxypeptidase activity"/>
    <property type="evidence" value="ECO:0007669"/>
    <property type="project" value="UniProtKB-UniRule"/>
</dbReference>
<gene>
    <name evidence="8" type="ORF">MAPG_03079</name>
</gene>
<dbReference type="eggNOG" id="KOG1282">
    <property type="taxonomic scope" value="Eukaryota"/>
</dbReference>
<dbReference type="InterPro" id="IPR029058">
    <property type="entry name" value="AB_hydrolase_fold"/>
</dbReference>
<dbReference type="EC" id="3.4.16.-" evidence="7"/>
<dbReference type="SUPFAM" id="SSF53474">
    <property type="entry name" value="alpha/beta-Hydrolases"/>
    <property type="match status" value="1"/>
</dbReference>
<feature type="chain" id="PRO_5007354135" description="Carboxypeptidase" evidence="7">
    <location>
        <begin position="17"/>
        <end position="550"/>
    </location>
</feature>
<name>A0A0C4DT26_MAGP6</name>
<keyword evidence="6" id="KW-0325">Glycoprotein</keyword>
<dbReference type="InterPro" id="IPR001563">
    <property type="entry name" value="Peptidase_S10"/>
</dbReference>
<reference evidence="8" key="3">
    <citation type="submission" date="2011-03" db="EMBL/GenBank/DDBJ databases">
        <title>Annotation of Magnaporthe poae ATCC 64411.</title>
        <authorList>
            <person name="Ma L.-J."/>
            <person name="Dead R."/>
            <person name="Young S.K."/>
            <person name="Zeng Q."/>
            <person name="Gargeya S."/>
            <person name="Fitzgerald M."/>
            <person name="Haas B."/>
            <person name="Abouelleil A."/>
            <person name="Alvarado L."/>
            <person name="Arachchi H.M."/>
            <person name="Berlin A."/>
            <person name="Brown A."/>
            <person name="Chapman S.B."/>
            <person name="Chen Z."/>
            <person name="Dunbar C."/>
            <person name="Freedman E."/>
            <person name="Gearin G."/>
            <person name="Gellesch M."/>
            <person name="Goldberg J."/>
            <person name="Griggs A."/>
            <person name="Gujja S."/>
            <person name="Heiman D."/>
            <person name="Howarth C."/>
            <person name="Larson L."/>
            <person name="Lui A."/>
            <person name="MacDonald P.J.P."/>
            <person name="Mehta T."/>
            <person name="Montmayeur A."/>
            <person name="Murphy C."/>
            <person name="Neiman D."/>
            <person name="Pearson M."/>
            <person name="Priest M."/>
            <person name="Roberts A."/>
            <person name="Saif S."/>
            <person name="Shea T."/>
            <person name="Shenoy N."/>
            <person name="Sisk P."/>
            <person name="Stolte C."/>
            <person name="Sykes S."/>
            <person name="Yandava C."/>
            <person name="Wortman J."/>
            <person name="Nusbaum C."/>
            <person name="Birren B."/>
        </authorList>
    </citation>
    <scope>NUCLEOTIDE SEQUENCE</scope>
    <source>
        <strain evidence="8">ATCC 64411</strain>
    </source>
</reference>
<dbReference type="VEuPathDB" id="FungiDB:MAPG_03079"/>
<protein>
    <recommendedName>
        <fullName evidence="7">Carboxypeptidase</fullName>
        <ecNumber evidence="7">3.4.16.-</ecNumber>
    </recommendedName>
</protein>
<dbReference type="PROSITE" id="PS00560">
    <property type="entry name" value="CARBOXYPEPT_SER_HIS"/>
    <property type="match status" value="1"/>
</dbReference>
<dbReference type="FunFam" id="3.40.50.1820:FF:000118">
    <property type="entry name" value="Carboxypeptidase"/>
    <property type="match status" value="1"/>
</dbReference>
<evidence type="ECO:0000256" key="3">
    <source>
        <dbReference type="ARBA" id="ARBA00022670"/>
    </source>
</evidence>
<dbReference type="Proteomes" id="UP000011715">
    <property type="component" value="Unassembled WGS sequence"/>
</dbReference>
<dbReference type="OMA" id="LMSTCDF"/>
<keyword evidence="4 7" id="KW-0732">Signal</keyword>
<dbReference type="AlphaFoldDB" id="A0A0C4DT26"/>
<dbReference type="PANTHER" id="PTHR11802:SF479">
    <property type="entry name" value="CARBOXYPEPTIDASE"/>
    <property type="match status" value="1"/>
</dbReference>
<evidence type="ECO:0000256" key="7">
    <source>
        <dbReference type="RuleBase" id="RU361156"/>
    </source>
</evidence>
<accession>A0A0C4DT26</accession>
<evidence type="ECO:0000256" key="2">
    <source>
        <dbReference type="ARBA" id="ARBA00022645"/>
    </source>
</evidence>
<dbReference type="EnsemblFungi" id="MAPG_03079T0">
    <property type="protein sequence ID" value="MAPG_03079T0"/>
    <property type="gene ID" value="MAPG_03079"/>
</dbReference>
<keyword evidence="2 7" id="KW-0121">Carboxypeptidase</keyword>
<evidence type="ECO:0000313" key="10">
    <source>
        <dbReference type="Proteomes" id="UP000011715"/>
    </source>
</evidence>
<evidence type="ECO:0000256" key="1">
    <source>
        <dbReference type="ARBA" id="ARBA00009431"/>
    </source>
</evidence>
<dbReference type="EMBL" id="GL876967">
    <property type="protein sequence ID" value="KLU84032.1"/>
    <property type="molecule type" value="Genomic_DNA"/>
</dbReference>
<dbReference type="OrthoDB" id="443318at2759"/>
<dbReference type="Pfam" id="PF00450">
    <property type="entry name" value="Peptidase_S10"/>
    <property type="match status" value="1"/>
</dbReference>
<reference evidence="9" key="4">
    <citation type="journal article" date="2015" name="G3 (Bethesda)">
        <title>Genome sequences of three phytopathogenic species of the Magnaporthaceae family of fungi.</title>
        <authorList>
            <person name="Okagaki L.H."/>
            <person name="Nunes C.C."/>
            <person name="Sailsbery J."/>
            <person name="Clay B."/>
            <person name="Brown D."/>
            <person name="John T."/>
            <person name="Oh Y."/>
            <person name="Young N."/>
            <person name="Fitzgerald M."/>
            <person name="Haas B.J."/>
            <person name="Zeng Q."/>
            <person name="Young S."/>
            <person name="Adiconis X."/>
            <person name="Fan L."/>
            <person name="Levin J.Z."/>
            <person name="Mitchell T.K."/>
            <person name="Okubara P.A."/>
            <person name="Farman M.L."/>
            <person name="Kohn L.M."/>
            <person name="Birren B."/>
            <person name="Ma L.-J."/>
            <person name="Dean R.A."/>
        </authorList>
    </citation>
    <scope>NUCLEOTIDE SEQUENCE</scope>
    <source>
        <strain evidence="9">ATCC 64411 / 73-15</strain>
    </source>
</reference>
<keyword evidence="10" id="KW-1185">Reference proteome</keyword>
<evidence type="ECO:0000256" key="5">
    <source>
        <dbReference type="ARBA" id="ARBA00022801"/>
    </source>
</evidence>
<comment type="similarity">
    <text evidence="1 7">Belongs to the peptidase S10 family.</text>
</comment>
<dbReference type="GO" id="GO:0006508">
    <property type="term" value="P:proteolysis"/>
    <property type="evidence" value="ECO:0007669"/>
    <property type="project" value="UniProtKB-KW"/>
</dbReference>
<dbReference type="Gene3D" id="3.40.50.1820">
    <property type="entry name" value="alpha/beta hydrolase"/>
    <property type="match status" value="1"/>
</dbReference>
<keyword evidence="3 7" id="KW-0645">Protease</keyword>
<proteinExistence type="inferred from homology"/>
<feature type="signal peptide" evidence="7">
    <location>
        <begin position="1"/>
        <end position="16"/>
    </location>
</feature>
<dbReference type="STRING" id="644358.A0A0C4DT26"/>
<dbReference type="InterPro" id="IPR033124">
    <property type="entry name" value="Ser_caboxypep_his_AS"/>
</dbReference>
<reference evidence="9" key="5">
    <citation type="submission" date="2015-06" db="UniProtKB">
        <authorList>
            <consortium name="EnsemblFungi"/>
        </authorList>
    </citation>
    <scope>IDENTIFICATION</scope>
    <source>
        <strain evidence="9">ATCC 64411</strain>
    </source>
</reference>
<dbReference type="PROSITE" id="PS00131">
    <property type="entry name" value="CARBOXYPEPT_SER_SER"/>
    <property type="match status" value="1"/>
</dbReference>
<dbReference type="InterPro" id="IPR018202">
    <property type="entry name" value="Ser_caboxypep_ser_AS"/>
</dbReference>
<organism evidence="9 10">
    <name type="scientific">Magnaporthiopsis poae (strain ATCC 64411 / 73-15)</name>
    <name type="common">Kentucky bluegrass fungus</name>
    <name type="synonym">Magnaporthe poae</name>
    <dbReference type="NCBI Taxonomy" id="644358"/>
    <lineage>
        <taxon>Eukaryota</taxon>
        <taxon>Fungi</taxon>
        <taxon>Dikarya</taxon>
        <taxon>Ascomycota</taxon>
        <taxon>Pezizomycotina</taxon>
        <taxon>Sordariomycetes</taxon>
        <taxon>Sordariomycetidae</taxon>
        <taxon>Magnaporthales</taxon>
        <taxon>Magnaporthaceae</taxon>
        <taxon>Magnaporthiopsis</taxon>
    </lineage>
</organism>
<dbReference type="PANTHER" id="PTHR11802">
    <property type="entry name" value="SERINE PROTEASE FAMILY S10 SERINE CARBOXYPEPTIDASE"/>
    <property type="match status" value="1"/>
</dbReference>
<keyword evidence="5 7" id="KW-0378">Hydrolase</keyword>
<evidence type="ECO:0000256" key="6">
    <source>
        <dbReference type="ARBA" id="ARBA00023180"/>
    </source>
</evidence>